<dbReference type="InterPro" id="IPR003825">
    <property type="entry name" value="Colicin-V_CvpA"/>
</dbReference>
<dbReference type="Proteomes" id="UP000192393">
    <property type="component" value="Unassembled WGS sequence"/>
</dbReference>
<dbReference type="GO" id="GO:0009403">
    <property type="term" value="P:toxin biosynthetic process"/>
    <property type="evidence" value="ECO:0007669"/>
    <property type="project" value="InterPro"/>
</dbReference>
<feature type="transmembrane region" description="Helical" evidence="5">
    <location>
        <begin position="103"/>
        <end position="123"/>
    </location>
</feature>
<keyword evidence="3 5" id="KW-1133">Transmembrane helix</keyword>
<dbReference type="STRING" id="1434700.SAMN06296427_103162"/>
<proteinExistence type="predicted"/>
<dbReference type="PANTHER" id="PTHR36926:SF1">
    <property type="entry name" value="COLICIN V PRODUCTION PROTEIN"/>
    <property type="match status" value="1"/>
</dbReference>
<feature type="transmembrane region" description="Helical" evidence="5">
    <location>
        <begin position="65"/>
        <end position="83"/>
    </location>
</feature>
<organism evidence="6 7">
    <name type="scientific">Moheibacter sediminis</name>
    <dbReference type="NCBI Taxonomy" id="1434700"/>
    <lineage>
        <taxon>Bacteria</taxon>
        <taxon>Pseudomonadati</taxon>
        <taxon>Bacteroidota</taxon>
        <taxon>Flavobacteriia</taxon>
        <taxon>Flavobacteriales</taxon>
        <taxon>Weeksellaceae</taxon>
        <taxon>Moheibacter</taxon>
    </lineage>
</organism>
<reference evidence="6 7" key="1">
    <citation type="submission" date="2017-04" db="EMBL/GenBank/DDBJ databases">
        <authorList>
            <person name="Afonso C.L."/>
            <person name="Miller P.J."/>
            <person name="Scott M.A."/>
            <person name="Spackman E."/>
            <person name="Goraichik I."/>
            <person name="Dimitrov K.M."/>
            <person name="Suarez D.L."/>
            <person name="Swayne D.E."/>
        </authorList>
    </citation>
    <scope>NUCLEOTIDE SEQUENCE [LARGE SCALE GENOMIC DNA]</scope>
    <source>
        <strain evidence="6 7">CGMCC 1.12708</strain>
    </source>
</reference>
<sequence>MNGLDIALAIILVIGLAGGFQKGFIKSLSGFIGIGIAIWIGFNFSNLLEAFVIEQDFIPGALVKIVSLILTIVLVVIAIKIISKILHEVVHGVGLGIFNRLGGAVFGFLINLLVLSAIIYYTYPFISKIGEPEIWEQSQLTPYLLEIAELLKINFF</sequence>
<evidence type="ECO:0000256" key="2">
    <source>
        <dbReference type="ARBA" id="ARBA00022692"/>
    </source>
</evidence>
<dbReference type="PANTHER" id="PTHR36926">
    <property type="entry name" value="COLICIN V PRODUCTION PROTEIN"/>
    <property type="match status" value="1"/>
</dbReference>
<evidence type="ECO:0000313" key="7">
    <source>
        <dbReference type="Proteomes" id="UP000192393"/>
    </source>
</evidence>
<gene>
    <name evidence="6" type="ORF">SAMN06296427_103162</name>
</gene>
<dbReference type="AlphaFoldDB" id="A0A1W1ZQE7"/>
<evidence type="ECO:0000313" key="6">
    <source>
        <dbReference type="EMBL" id="SMC50765.1"/>
    </source>
</evidence>
<keyword evidence="4 5" id="KW-0472">Membrane</keyword>
<protein>
    <submittedName>
        <fullName evidence="6">Uncharacterized membrane protein, required for colicin V production</fullName>
    </submittedName>
</protein>
<feature type="transmembrane region" description="Helical" evidence="5">
    <location>
        <begin position="31"/>
        <end position="53"/>
    </location>
</feature>
<evidence type="ECO:0000256" key="3">
    <source>
        <dbReference type="ARBA" id="ARBA00022989"/>
    </source>
</evidence>
<name>A0A1W1ZQE7_9FLAO</name>
<dbReference type="InterPro" id="IPR052719">
    <property type="entry name" value="CvpA-like"/>
</dbReference>
<evidence type="ECO:0000256" key="4">
    <source>
        <dbReference type="ARBA" id="ARBA00023136"/>
    </source>
</evidence>
<dbReference type="Pfam" id="PF02674">
    <property type="entry name" value="Colicin_V"/>
    <property type="match status" value="1"/>
</dbReference>
<dbReference type="EMBL" id="FWXS01000003">
    <property type="protein sequence ID" value="SMC50765.1"/>
    <property type="molecule type" value="Genomic_DNA"/>
</dbReference>
<dbReference type="RefSeq" id="WP_084016750.1">
    <property type="nucleotide sequence ID" value="NZ_FWXS01000003.1"/>
</dbReference>
<keyword evidence="7" id="KW-1185">Reference proteome</keyword>
<dbReference type="OrthoDB" id="9810601at2"/>
<evidence type="ECO:0000256" key="5">
    <source>
        <dbReference type="SAM" id="Phobius"/>
    </source>
</evidence>
<keyword evidence="2 5" id="KW-0812">Transmembrane</keyword>
<accession>A0A1W1ZQE7</accession>
<comment type="subcellular location">
    <subcellularLocation>
        <location evidence="1">Membrane</location>
        <topology evidence="1">Multi-pass membrane protein</topology>
    </subcellularLocation>
</comment>
<evidence type="ECO:0000256" key="1">
    <source>
        <dbReference type="ARBA" id="ARBA00004141"/>
    </source>
</evidence>
<dbReference type="GO" id="GO:0016020">
    <property type="term" value="C:membrane"/>
    <property type="evidence" value="ECO:0007669"/>
    <property type="project" value="UniProtKB-SubCell"/>
</dbReference>